<dbReference type="AlphaFoldDB" id="A0A2Z4FRM4"/>
<name>A0A2Z4FRM4_9DELT</name>
<gene>
    <name evidence="3" type="ORF">DN745_00090</name>
</gene>
<evidence type="ECO:0000256" key="1">
    <source>
        <dbReference type="SAM" id="MobiDB-lite"/>
    </source>
</evidence>
<sequence>MTSEKAAKPPLKLTTTRAECEQLLSWAEGKSQGFKGPKTKRKAKPKSRASAKPEVKADTAAKSAPAPSPVPSPAPAVNPALLDLNTATHAQLLGLPGVGPALAGRILDYRQKRRFGKPAHLMRVKGIGKAKYAKIAKFVGVGED</sequence>
<dbReference type="InterPro" id="IPR003583">
    <property type="entry name" value="Hlx-hairpin-Hlx_DNA-bd_motif"/>
</dbReference>
<proteinExistence type="predicted"/>
<dbReference type="InterPro" id="IPR010994">
    <property type="entry name" value="RuvA_2-like"/>
</dbReference>
<dbReference type="KEGG" id="bsed:DN745_00090"/>
<feature type="region of interest" description="Disordered" evidence="1">
    <location>
        <begin position="25"/>
        <end position="78"/>
    </location>
</feature>
<dbReference type="InterPro" id="IPR051675">
    <property type="entry name" value="Endo/Exo/Phosphatase_dom_1"/>
</dbReference>
<evidence type="ECO:0000313" key="3">
    <source>
        <dbReference type="EMBL" id="AWV91316.1"/>
    </source>
</evidence>
<evidence type="ECO:0000259" key="2">
    <source>
        <dbReference type="SMART" id="SM00278"/>
    </source>
</evidence>
<dbReference type="EMBL" id="CP030032">
    <property type="protein sequence ID" value="AWV91316.1"/>
    <property type="molecule type" value="Genomic_DNA"/>
</dbReference>
<dbReference type="GO" id="GO:0003677">
    <property type="term" value="F:DNA binding"/>
    <property type="evidence" value="ECO:0007669"/>
    <property type="project" value="InterPro"/>
</dbReference>
<evidence type="ECO:0000313" key="4">
    <source>
        <dbReference type="Proteomes" id="UP000249799"/>
    </source>
</evidence>
<dbReference type="GO" id="GO:0006281">
    <property type="term" value="P:DNA repair"/>
    <property type="evidence" value="ECO:0007669"/>
    <property type="project" value="InterPro"/>
</dbReference>
<feature type="compositionally biased region" description="Basic residues" evidence="1">
    <location>
        <begin position="37"/>
        <end position="49"/>
    </location>
</feature>
<feature type="domain" description="Helix-hairpin-helix DNA-binding motif class 1" evidence="2">
    <location>
        <begin position="119"/>
        <end position="138"/>
    </location>
</feature>
<organism evidence="3 4">
    <name type="scientific">Bradymonas sediminis</name>
    <dbReference type="NCBI Taxonomy" id="1548548"/>
    <lineage>
        <taxon>Bacteria</taxon>
        <taxon>Deltaproteobacteria</taxon>
        <taxon>Bradymonadales</taxon>
        <taxon>Bradymonadaceae</taxon>
        <taxon>Bradymonas</taxon>
    </lineage>
</organism>
<dbReference type="PANTHER" id="PTHR21180:SF32">
    <property type="entry name" value="ENDONUCLEASE_EXONUCLEASE_PHOSPHATASE FAMILY DOMAIN-CONTAINING PROTEIN 1"/>
    <property type="match status" value="1"/>
</dbReference>
<reference evidence="3 4" key="1">
    <citation type="submission" date="2018-06" db="EMBL/GenBank/DDBJ databases">
        <title>Lujinxingia sediminis gen. nov. sp. nov., a new facultative anaerobic member of the class Deltaproteobacteria, and proposal of Lujinxingaceae fam. nov.</title>
        <authorList>
            <person name="Guo L.-Y."/>
            <person name="Li C.-M."/>
            <person name="Wang S."/>
            <person name="Du Z.-J."/>
        </authorList>
    </citation>
    <scope>NUCLEOTIDE SEQUENCE [LARGE SCALE GENOMIC DNA]</scope>
    <source>
        <strain evidence="3 4">FA350</strain>
    </source>
</reference>
<feature type="domain" description="Helix-hairpin-helix DNA-binding motif class 1" evidence="2">
    <location>
        <begin position="90"/>
        <end position="109"/>
    </location>
</feature>
<feature type="compositionally biased region" description="Pro residues" evidence="1">
    <location>
        <begin position="66"/>
        <end position="76"/>
    </location>
</feature>
<protein>
    <recommendedName>
        <fullName evidence="2">Helix-hairpin-helix DNA-binding motif class 1 domain-containing protein</fullName>
    </recommendedName>
</protein>
<dbReference type="Gene3D" id="1.10.150.320">
    <property type="entry name" value="Photosystem II 12 kDa extrinsic protein"/>
    <property type="match status" value="1"/>
</dbReference>
<keyword evidence="4" id="KW-1185">Reference proteome</keyword>
<dbReference type="PANTHER" id="PTHR21180">
    <property type="entry name" value="ENDONUCLEASE/EXONUCLEASE/PHOSPHATASE FAMILY DOMAIN-CONTAINING PROTEIN 1"/>
    <property type="match status" value="1"/>
</dbReference>
<dbReference type="Pfam" id="PF12836">
    <property type="entry name" value="HHH_3"/>
    <property type="match status" value="1"/>
</dbReference>
<dbReference type="SMART" id="SM00278">
    <property type="entry name" value="HhH1"/>
    <property type="match status" value="2"/>
</dbReference>
<dbReference type="Proteomes" id="UP000249799">
    <property type="component" value="Chromosome"/>
</dbReference>
<accession>A0A2Z4FRM4</accession>
<dbReference type="SUPFAM" id="SSF47781">
    <property type="entry name" value="RuvA domain 2-like"/>
    <property type="match status" value="1"/>
</dbReference>